<proteinExistence type="predicted"/>
<feature type="transmembrane region" description="Helical" evidence="1">
    <location>
        <begin position="12"/>
        <end position="33"/>
    </location>
</feature>
<dbReference type="EMBL" id="PSRQ01000053">
    <property type="protein sequence ID" value="PWU22888.1"/>
    <property type="molecule type" value="Genomic_DNA"/>
</dbReference>
<evidence type="ECO:0000313" key="3">
    <source>
        <dbReference type="Proteomes" id="UP000246104"/>
    </source>
</evidence>
<organism evidence="2 3">
    <name type="scientific">Candidatus Cerribacteria bacterium 'Amazon FNV 2010 28 9'</name>
    <dbReference type="NCBI Taxonomy" id="2081795"/>
    <lineage>
        <taxon>Bacteria</taxon>
        <taxon>Candidatus Cerribacteria</taxon>
    </lineage>
</organism>
<comment type="caution">
    <text evidence="2">The sequence shown here is derived from an EMBL/GenBank/DDBJ whole genome shotgun (WGS) entry which is preliminary data.</text>
</comment>
<sequence length="155" mass="15967">MSRCFGYTLIELVVVIGIIALLVGGSVAGYSTLNNRQLVLTSGKEVESVMRTAQQRAISGEKPSGCTNLLGYNVTAANGSSAYTLNAICSGNTTIKMQSDQLRSGVTFGTAINVLFIGQVGGVSGTTGTISVKSSSHTFTFTLSSSGDISEVGLQ</sequence>
<evidence type="ECO:0008006" key="4">
    <source>
        <dbReference type="Google" id="ProtNLM"/>
    </source>
</evidence>
<dbReference type="Pfam" id="PF07963">
    <property type="entry name" value="N_methyl"/>
    <property type="match status" value="1"/>
</dbReference>
<dbReference type="SUPFAM" id="SSF54523">
    <property type="entry name" value="Pili subunits"/>
    <property type="match status" value="1"/>
</dbReference>
<accession>A0A317JML2</accession>
<gene>
    <name evidence="2" type="ORF">C5B42_04870</name>
</gene>
<keyword evidence="1" id="KW-0472">Membrane</keyword>
<keyword evidence="1" id="KW-0812">Transmembrane</keyword>
<dbReference type="Proteomes" id="UP000246104">
    <property type="component" value="Unassembled WGS sequence"/>
</dbReference>
<dbReference type="InterPro" id="IPR012902">
    <property type="entry name" value="N_methyl_site"/>
</dbReference>
<dbReference type="InterPro" id="IPR045584">
    <property type="entry name" value="Pilin-like"/>
</dbReference>
<dbReference type="Gene3D" id="3.30.700.10">
    <property type="entry name" value="Glycoprotein, Type 4 Pilin"/>
    <property type="match status" value="1"/>
</dbReference>
<evidence type="ECO:0000256" key="1">
    <source>
        <dbReference type="SAM" id="Phobius"/>
    </source>
</evidence>
<keyword evidence="1" id="KW-1133">Transmembrane helix</keyword>
<evidence type="ECO:0000313" key="2">
    <source>
        <dbReference type="EMBL" id="PWU22888.1"/>
    </source>
</evidence>
<dbReference type="AlphaFoldDB" id="A0A317JML2"/>
<reference evidence="2 3" key="1">
    <citation type="submission" date="2018-02" db="EMBL/GenBank/DDBJ databases">
        <title>Genomic Reconstructions from Amazon Rainforest and Pasture Soil Reveal Novel Insights into the Physiology of Candidate Phyla in Tropical Sites.</title>
        <authorList>
            <person name="Kroeger M.E."/>
            <person name="Delmont T."/>
            <person name="Eren A.M."/>
            <person name="Guo J."/>
            <person name="Meyer K.M."/>
            <person name="Khan K."/>
            <person name="Rodrigues J.L.M."/>
            <person name="Bohannan B.J.M."/>
            <person name="Tringe S."/>
            <person name="Borges C.D."/>
            <person name="Tiedje J."/>
            <person name="Tsai S.M."/>
            <person name="Nusslein K."/>
        </authorList>
    </citation>
    <scope>NUCLEOTIDE SEQUENCE [LARGE SCALE GENOMIC DNA]</scope>
    <source>
        <strain evidence="2">Amazon FNV 2010 28 9</strain>
    </source>
</reference>
<protein>
    <recommendedName>
        <fullName evidence="4">General secretion pathway GspH domain-containing protein</fullName>
    </recommendedName>
</protein>
<name>A0A317JML2_9BACT</name>
<dbReference type="NCBIfam" id="TIGR02532">
    <property type="entry name" value="IV_pilin_GFxxxE"/>
    <property type="match status" value="1"/>
</dbReference>